<dbReference type="InterPro" id="IPR007295">
    <property type="entry name" value="DUF402"/>
</dbReference>
<dbReference type="InterPro" id="IPR050212">
    <property type="entry name" value="Ntdp-like"/>
</dbReference>
<feature type="domain" description="DUF402" evidence="2">
    <location>
        <begin position="56"/>
        <end position="167"/>
    </location>
</feature>
<name>A0A290Z1G1_9PSEU</name>
<dbReference type="Pfam" id="PF04167">
    <property type="entry name" value="DUF402"/>
    <property type="match status" value="1"/>
</dbReference>
<dbReference type="KEGG" id="apre:CNX65_05465"/>
<dbReference type="GO" id="GO:0016787">
    <property type="term" value="F:hydrolase activity"/>
    <property type="evidence" value="ECO:0007669"/>
    <property type="project" value="UniProtKB-KW"/>
</dbReference>
<dbReference type="EMBL" id="CP023445">
    <property type="protein sequence ID" value="ATE52799.1"/>
    <property type="molecule type" value="Genomic_DNA"/>
</dbReference>
<gene>
    <name evidence="3" type="ORF">CNX65_05465</name>
</gene>
<dbReference type="PANTHER" id="PTHR39159:SF1">
    <property type="entry name" value="UPF0374 PROTEIN YGAC"/>
    <property type="match status" value="1"/>
</dbReference>
<evidence type="ECO:0000259" key="2">
    <source>
        <dbReference type="Pfam" id="PF04167"/>
    </source>
</evidence>
<dbReference type="PANTHER" id="PTHR39159">
    <property type="match status" value="1"/>
</dbReference>
<evidence type="ECO:0000256" key="1">
    <source>
        <dbReference type="ARBA" id="ARBA00022801"/>
    </source>
</evidence>
<accession>A0A290Z1G1</accession>
<keyword evidence="4" id="KW-1185">Reference proteome</keyword>
<proteinExistence type="predicted"/>
<keyword evidence="1" id="KW-0378">Hydrolase</keyword>
<dbReference type="InterPro" id="IPR035930">
    <property type="entry name" value="FomD-like_sf"/>
</dbReference>
<dbReference type="RefSeq" id="WP_096491786.1">
    <property type="nucleotide sequence ID" value="NZ_CP023445.1"/>
</dbReference>
<reference evidence="3" key="1">
    <citation type="submission" date="2017-09" db="EMBL/GenBank/DDBJ databases">
        <title>Complete Genome Sequence of ansamitocin-producing Bacterium Actinosynnema pretiosum X47.</title>
        <authorList>
            <person name="Cao G."/>
            <person name="Zong G."/>
            <person name="Zhong C."/>
            <person name="Fu J."/>
        </authorList>
    </citation>
    <scope>NUCLEOTIDE SEQUENCE [LARGE SCALE GENOMIC DNA]</scope>
    <source>
        <strain evidence="3">X47</strain>
    </source>
</reference>
<evidence type="ECO:0000313" key="4">
    <source>
        <dbReference type="Proteomes" id="UP000218505"/>
    </source>
</evidence>
<dbReference type="SUPFAM" id="SSF159234">
    <property type="entry name" value="FomD-like"/>
    <property type="match status" value="1"/>
</dbReference>
<evidence type="ECO:0000313" key="3">
    <source>
        <dbReference type="EMBL" id="ATE52799.1"/>
    </source>
</evidence>
<dbReference type="AlphaFoldDB" id="A0A290Z1G1"/>
<sequence length="199" mass="22846">MGIFQPGDVALRREVLWGRPWAVTPTRVVVDEPDLLVLFTVPGTRFGFPEHPWQHGWQQAGSTHWRGNGKLQVHRPGDAYSVDVYWEGPDRQFKGWYLNLQDPFRRTPLGIDTLDHELDYWLPAEGGWVDRDRVEFEEQVVAGKYTAGQAESIRAVGRSIEAMVEAGATWWDPDWAKWEPDPDWPVPVLPDGWADYPLS</sequence>
<dbReference type="Gene3D" id="2.40.380.10">
    <property type="entry name" value="FomD-like"/>
    <property type="match status" value="1"/>
</dbReference>
<organism evidence="3 4">
    <name type="scientific">Actinosynnema pretiosum</name>
    <dbReference type="NCBI Taxonomy" id="42197"/>
    <lineage>
        <taxon>Bacteria</taxon>
        <taxon>Bacillati</taxon>
        <taxon>Actinomycetota</taxon>
        <taxon>Actinomycetes</taxon>
        <taxon>Pseudonocardiales</taxon>
        <taxon>Pseudonocardiaceae</taxon>
        <taxon>Actinosynnema</taxon>
    </lineage>
</organism>
<dbReference type="Proteomes" id="UP000218505">
    <property type="component" value="Chromosome"/>
</dbReference>
<protein>
    <submittedName>
        <fullName evidence="3">DUF402 domain-containing protein</fullName>
    </submittedName>
</protein>